<feature type="domain" description="Thiopeptide-type bacteriocin biosynthesis" evidence="2">
    <location>
        <begin position="27"/>
        <end position="310"/>
    </location>
</feature>
<dbReference type="Pfam" id="PF14028">
    <property type="entry name" value="Lant_dehydr_C"/>
    <property type="match status" value="1"/>
</dbReference>
<dbReference type="InterPro" id="IPR023809">
    <property type="entry name" value="Thiopep_bacteriocin_synth_dom"/>
</dbReference>
<dbReference type="EMBL" id="JN052143">
    <property type="protein sequence ID" value="AEM00618.1"/>
    <property type="molecule type" value="Genomic_DNA"/>
</dbReference>
<name>G1ECL4_9ACTN</name>
<gene>
    <name evidence="3" type="primary">getE</name>
</gene>
<proteinExistence type="predicted"/>
<sequence>MPARPPGRDGPCDRVRGRGGSATVTTWASWHVHQHHDQDRLLVEAVAPLIRAVRADGLADRAFVLRYWDGGPHVRLRLRAPSDAALAQLEARVPAELLDWCRQHPSERTMGAEEYALLRNRIGDPASAAELIPDGSVVRAAYVPEHQRYGRGAALAACEEHFDHSTRIALDVLAAGPADSARDSLVVLVLARFLMARGSRVGLGWARRVQELGVPAAARLDLTRITALLERPPSPVERITRSLERLEAGLRMAGDDYRPPTVGFGGVTFEATEAQDPITTLDICIHLFANRIGVTMPTELTLRACLAQALVAATKADA</sequence>
<accession>G1ECL4</accession>
<organism evidence="3">
    <name type="scientific">Streptomyces sp. ATCC 55365</name>
    <dbReference type="NCBI Taxonomy" id="1073998"/>
    <lineage>
        <taxon>Bacteria</taxon>
        <taxon>Bacillati</taxon>
        <taxon>Actinomycetota</taxon>
        <taxon>Actinomycetes</taxon>
        <taxon>Kitasatosporales</taxon>
        <taxon>Streptomycetaceae</taxon>
        <taxon>Streptomyces</taxon>
    </lineage>
</organism>
<evidence type="ECO:0000259" key="2">
    <source>
        <dbReference type="Pfam" id="PF14028"/>
    </source>
</evidence>
<reference evidence="3" key="1">
    <citation type="journal article" date="2011" name="Proc. Natl. Acad. Sci. U.S.A.">
        <title>Identification of the thiazolyl peptide GE37468 gene cluster from Streptomyces ATCC 55365 and heterologous expression in Streptomyces lividans.</title>
        <authorList>
            <person name="Young T.S."/>
            <person name="Walsh C.T."/>
        </authorList>
    </citation>
    <scope>NUCLEOTIDE SEQUENCE</scope>
    <source>
        <strain evidence="3">ATCC 55365</strain>
    </source>
</reference>
<feature type="compositionally biased region" description="Basic and acidic residues" evidence="1">
    <location>
        <begin position="1"/>
        <end position="16"/>
    </location>
</feature>
<evidence type="ECO:0000313" key="3">
    <source>
        <dbReference type="EMBL" id="AEM00618.1"/>
    </source>
</evidence>
<evidence type="ECO:0000256" key="1">
    <source>
        <dbReference type="SAM" id="MobiDB-lite"/>
    </source>
</evidence>
<feature type="region of interest" description="Disordered" evidence="1">
    <location>
        <begin position="1"/>
        <end position="20"/>
    </location>
</feature>
<protein>
    <submittedName>
        <fullName evidence="3">Lantibiotic-type dehydratase</fullName>
    </submittedName>
</protein>
<dbReference type="AlphaFoldDB" id="G1ECL4"/>